<dbReference type="AlphaFoldDB" id="A0A1Y1QX09"/>
<name>A0A1Y1QX09_9GAMM</name>
<keyword evidence="1" id="KW-0051">Antiviral defense</keyword>
<dbReference type="Pfam" id="PF03787">
    <property type="entry name" value="RAMPs"/>
    <property type="match status" value="1"/>
</dbReference>
<proteinExistence type="predicted"/>
<comment type="caution">
    <text evidence="3">The sequence shown here is derived from an EMBL/GenBank/DDBJ whole genome shotgun (WGS) entry which is preliminary data.</text>
</comment>
<evidence type="ECO:0000256" key="1">
    <source>
        <dbReference type="ARBA" id="ARBA00023118"/>
    </source>
</evidence>
<evidence type="ECO:0000259" key="2">
    <source>
        <dbReference type="Pfam" id="PF03787"/>
    </source>
</evidence>
<dbReference type="GO" id="GO:0051607">
    <property type="term" value="P:defense response to virus"/>
    <property type="evidence" value="ECO:0007669"/>
    <property type="project" value="UniProtKB-KW"/>
</dbReference>
<protein>
    <submittedName>
        <fullName evidence="3">Type III-B CRISPR module RAMP protein Cmr1</fullName>
    </submittedName>
</protein>
<dbReference type="InterPro" id="IPR005537">
    <property type="entry name" value="RAMP_III_fam"/>
</dbReference>
<evidence type="ECO:0000313" key="3">
    <source>
        <dbReference type="EMBL" id="OQX15231.1"/>
    </source>
</evidence>
<dbReference type="Proteomes" id="UP000192491">
    <property type="component" value="Unassembled WGS sequence"/>
</dbReference>
<dbReference type="EMBL" id="MTEJ01000017">
    <property type="protein sequence ID" value="OQX15231.1"/>
    <property type="molecule type" value="Genomic_DNA"/>
</dbReference>
<organism evidence="3 4">
    <name type="scientific">Thiothrix lacustris</name>
    <dbReference type="NCBI Taxonomy" id="525917"/>
    <lineage>
        <taxon>Bacteria</taxon>
        <taxon>Pseudomonadati</taxon>
        <taxon>Pseudomonadota</taxon>
        <taxon>Gammaproteobacteria</taxon>
        <taxon>Thiotrichales</taxon>
        <taxon>Thiotrichaceae</taxon>
        <taxon>Thiothrix</taxon>
    </lineage>
</organism>
<gene>
    <name evidence="3" type="ORF">BWK73_07325</name>
</gene>
<dbReference type="NCBIfam" id="TIGR01894">
    <property type="entry name" value="cas_TM1795_cmr1"/>
    <property type="match status" value="1"/>
</dbReference>
<feature type="domain" description="CRISPR type III-associated protein" evidence="2">
    <location>
        <begin position="3"/>
        <end position="167"/>
    </location>
</feature>
<dbReference type="InterPro" id="IPR007522">
    <property type="entry name" value="CRISPR-assoc_prot_TM1795"/>
</dbReference>
<accession>A0A1Y1QX09</accession>
<reference evidence="3 4" key="1">
    <citation type="submission" date="2017-01" db="EMBL/GenBank/DDBJ databases">
        <title>Novel large sulfur bacteria in the metagenomes of groundwater-fed chemosynthetic microbial mats in the Lake Huron basin.</title>
        <authorList>
            <person name="Sharrar A.M."/>
            <person name="Flood B.E."/>
            <person name="Bailey J.V."/>
            <person name="Jones D.S."/>
            <person name="Biddanda B."/>
            <person name="Ruberg S.A."/>
            <person name="Marcus D.N."/>
            <person name="Dick G.J."/>
        </authorList>
    </citation>
    <scope>NUCLEOTIDE SEQUENCE [LARGE SCALE GENOMIC DNA]</scope>
    <source>
        <strain evidence="3">A8</strain>
    </source>
</reference>
<dbReference type="CDD" id="cd09726">
    <property type="entry name" value="RAMP_I_III"/>
    <property type="match status" value="1"/>
</dbReference>
<sequence>MFIGDAEQKASGISPASVKGALRFWWRALMWGKILTDEKMDSNAALQALHQQESALFGSSADKGNAATFTLRVDAASVKTEHKTDFPKGGNDPSGYLGLGLWESGSHAKGNFQPHREYISENQTFSVTLKIQPSVSTAQQQTLKDALLAWGLFGGLGSRARRAFGSVAIQSIDNTFFTFSKTTDYFAAVNQLFATYRLESITQPPFTAFGKGSRFAINDKSEKDARTAHATLGMKFKDYRGQPSPLRGSVKRVFGMPYAGGTRLEGEARRASPLLFHVHPIGNQFVGALLFMPAHFHHDTALDRPSYTLARDFLDQLQGSLVA</sequence>
<evidence type="ECO:0000313" key="4">
    <source>
        <dbReference type="Proteomes" id="UP000192491"/>
    </source>
</evidence>